<evidence type="ECO:0000313" key="12">
    <source>
        <dbReference type="EMBL" id="KZZ89065.1"/>
    </source>
</evidence>
<keyword evidence="5" id="KW-0256">Endoplasmic reticulum</keyword>
<comment type="subcellular location">
    <subcellularLocation>
        <location evidence="1">Endoplasmic reticulum membrane</location>
        <topology evidence="1">Single-pass type IV membrane protein</topology>
    </subcellularLocation>
</comment>
<evidence type="ECO:0000256" key="6">
    <source>
        <dbReference type="ARBA" id="ARBA00022892"/>
    </source>
</evidence>
<feature type="transmembrane region" description="Helical" evidence="11">
    <location>
        <begin position="327"/>
        <end position="347"/>
    </location>
</feature>
<keyword evidence="9 11" id="KW-0472">Membrane</keyword>
<dbReference type="PANTHER" id="PTHR13050">
    <property type="entry name" value="USE1-LIKE PROTEIN"/>
    <property type="match status" value="1"/>
</dbReference>
<gene>
    <name evidence="12" type="ORF">AAP_04550</name>
</gene>
<feature type="compositionally biased region" description="Low complexity" evidence="10">
    <location>
        <begin position="185"/>
        <end position="211"/>
    </location>
</feature>
<evidence type="ECO:0000256" key="9">
    <source>
        <dbReference type="ARBA" id="ARBA00023136"/>
    </source>
</evidence>
<feature type="compositionally biased region" description="Acidic residues" evidence="10">
    <location>
        <begin position="118"/>
        <end position="145"/>
    </location>
</feature>
<evidence type="ECO:0000256" key="7">
    <source>
        <dbReference type="ARBA" id="ARBA00022927"/>
    </source>
</evidence>
<dbReference type="GO" id="GO:0015031">
    <property type="term" value="P:protein transport"/>
    <property type="evidence" value="ECO:0007669"/>
    <property type="project" value="UniProtKB-KW"/>
</dbReference>
<protein>
    <submittedName>
        <fullName evidence="12">Vesicle transport protein, Use1</fullName>
    </submittedName>
</protein>
<evidence type="ECO:0000256" key="5">
    <source>
        <dbReference type="ARBA" id="ARBA00022824"/>
    </source>
</evidence>
<dbReference type="Pfam" id="PF09753">
    <property type="entry name" value="Use1"/>
    <property type="match status" value="1"/>
</dbReference>
<evidence type="ECO:0000256" key="8">
    <source>
        <dbReference type="ARBA" id="ARBA00022989"/>
    </source>
</evidence>
<dbReference type="GO" id="GO:0031201">
    <property type="term" value="C:SNARE complex"/>
    <property type="evidence" value="ECO:0007669"/>
    <property type="project" value="TreeGrafter"/>
</dbReference>
<keyword evidence="4 11" id="KW-0812">Transmembrane</keyword>
<dbReference type="InterPro" id="IPR019150">
    <property type="entry name" value="Vesicle_transport_protein_Use1"/>
</dbReference>
<dbReference type="EMBL" id="AZGZ01000022">
    <property type="protein sequence ID" value="KZZ89065.1"/>
    <property type="molecule type" value="Genomic_DNA"/>
</dbReference>
<evidence type="ECO:0000313" key="13">
    <source>
        <dbReference type="Proteomes" id="UP000242877"/>
    </source>
</evidence>
<dbReference type="GO" id="GO:0005484">
    <property type="term" value="F:SNAP receptor activity"/>
    <property type="evidence" value="ECO:0007669"/>
    <property type="project" value="TreeGrafter"/>
</dbReference>
<dbReference type="PANTHER" id="PTHR13050:SF7">
    <property type="entry name" value="VESICLE TRANSPORT PROTEIN USE1"/>
    <property type="match status" value="1"/>
</dbReference>
<evidence type="ECO:0000256" key="3">
    <source>
        <dbReference type="ARBA" id="ARBA00022448"/>
    </source>
</evidence>
<feature type="region of interest" description="Disordered" evidence="10">
    <location>
        <begin position="115"/>
        <end position="258"/>
    </location>
</feature>
<keyword evidence="3" id="KW-0813">Transport</keyword>
<dbReference type="Proteomes" id="UP000242877">
    <property type="component" value="Unassembled WGS sequence"/>
</dbReference>
<comment type="similarity">
    <text evidence="2">Belongs to the USE1 family.</text>
</comment>
<organism evidence="12 13">
    <name type="scientific">Ascosphaera apis ARSEF 7405</name>
    <dbReference type="NCBI Taxonomy" id="392613"/>
    <lineage>
        <taxon>Eukaryota</taxon>
        <taxon>Fungi</taxon>
        <taxon>Dikarya</taxon>
        <taxon>Ascomycota</taxon>
        <taxon>Pezizomycotina</taxon>
        <taxon>Eurotiomycetes</taxon>
        <taxon>Eurotiomycetidae</taxon>
        <taxon>Onygenales</taxon>
        <taxon>Ascosphaeraceae</taxon>
        <taxon>Ascosphaera</taxon>
    </lineage>
</organism>
<dbReference type="VEuPathDB" id="FungiDB:AAP_04550"/>
<comment type="caution">
    <text evidence="12">The sequence shown here is derived from an EMBL/GenBank/DDBJ whole genome shotgun (WGS) entry which is preliminary data.</text>
</comment>
<evidence type="ECO:0000256" key="4">
    <source>
        <dbReference type="ARBA" id="ARBA00022692"/>
    </source>
</evidence>
<keyword evidence="7" id="KW-0653">Protein transport</keyword>
<accession>A0A167WN10</accession>
<keyword evidence="6" id="KW-0931">ER-Golgi transport</keyword>
<keyword evidence="13" id="KW-1185">Reference proteome</keyword>
<sequence>MTRTIIDGSSQTTINTAAINLTHLLDRLENNLGSFADIKPLLRSEYHRARVGANIEYARTLLLELERACGAGGSPTSSATSGGAGANITLHPDLASQRQKIKELKGRFEDIEERAVADEEMLDADSDEEEVLVPTPEESDEDDVDSERRDKEDGVEDEDRERDGQHENADTEAETGLRSRRSPIATETSTATATTTGTSHATASSTTAASTPSQPLHTAKAELFHRSRPQSPSSSSPDAGETVDTETEANLSHDRAEQETLTTSLLQLASQLKESTRNFATSLEGEKGILSRAVEGLDRNIAGMEKVGGRMGTVRRMAEGKGWWDRMMMYAVIFGLWVVAILLVFVAPKLRF</sequence>
<dbReference type="GO" id="GO:0006890">
    <property type="term" value="P:retrograde vesicle-mediated transport, Golgi to endoplasmic reticulum"/>
    <property type="evidence" value="ECO:0007669"/>
    <property type="project" value="TreeGrafter"/>
</dbReference>
<evidence type="ECO:0000256" key="1">
    <source>
        <dbReference type="ARBA" id="ARBA00004163"/>
    </source>
</evidence>
<name>A0A167WN10_9EURO</name>
<dbReference type="GO" id="GO:0005789">
    <property type="term" value="C:endoplasmic reticulum membrane"/>
    <property type="evidence" value="ECO:0007669"/>
    <property type="project" value="UniProtKB-SubCell"/>
</dbReference>
<feature type="region of interest" description="Disordered" evidence="10">
    <location>
        <begin position="71"/>
        <end position="91"/>
    </location>
</feature>
<reference evidence="12 13" key="1">
    <citation type="journal article" date="2016" name="Genome Biol. Evol.">
        <title>Divergent and convergent evolution of fungal pathogenicity.</title>
        <authorList>
            <person name="Shang Y."/>
            <person name="Xiao G."/>
            <person name="Zheng P."/>
            <person name="Cen K."/>
            <person name="Zhan S."/>
            <person name="Wang C."/>
        </authorList>
    </citation>
    <scope>NUCLEOTIDE SEQUENCE [LARGE SCALE GENOMIC DNA]</scope>
    <source>
        <strain evidence="12 13">ARSEF 7405</strain>
    </source>
</reference>
<evidence type="ECO:0000256" key="2">
    <source>
        <dbReference type="ARBA" id="ARBA00007891"/>
    </source>
</evidence>
<proteinExistence type="inferred from homology"/>
<evidence type="ECO:0000256" key="11">
    <source>
        <dbReference type="SAM" id="Phobius"/>
    </source>
</evidence>
<evidence type="ECO:0000256" key="10">
    <source>
        <dbReference type="SAM" id="MobiDB-lite"/>
    </source>
</evidence>
<dbReference type="AlphaFoldDB" id="A0A167WN10"/>
<keyword evidence="8 11" id="KW-1133">Transmembrane helix</keyword>
<dbReference type="OrthoDB" id="3231855at2759"/>